<feature type="transmembrane region" description="Helical" evidence="6">
    <location>
        <begin position="37"/>
        <end position="56"/>
    </location>
</feature>
<feature type="transmembrane region" description="Helical" evidence="6">
    <location>
        <begin position="126"/>
        <end position="147"/>
    </location>
</feature>
<name>A0A4S4KHE7_9APHY</name>
<evidence type="ECO:0000256" key="4">
    <source>
        <dbReference type="ARBA" id="ARBA00023136"/>
    </source>
</evidence>
<keyword evidence="4 6" id="KW-0472">Membrane</keyword>
<keyword evidence="2 6" id="KW-0812">Transmembrane</keyword>
<proteinExistence type="predicted"/>
<gene>
    <name evidence="8" type="ORF">EW026_g4945</name>
</gene>
<feature type="compositionally biased region" description="Basic and acidic residues" evidence="5">
    <location>
        <begin position="447"/>
        <end position="458"/>
    </location>
</feature>
<feature type="transmembrane region" description="Helical" evidence="6">
    <location>
        <begin position="93"/>
        <end position="114"/>
    </location>
</feature>
<dbReference type="PANTHER" id="PTHR23501">
    <property type="entry name" value="MAJOR FACILITATOR SUPERFAMILY"/>
    <property type="match status" value="1"/>
</dbReference>
<reference evidence="8 9" key="1">
    <citation type="submission" date="2019-02" db="EMBL/GenBank/DDBJ databases">
        <title>Genome sequencing of the rare red list fungi Phlebia centrifuga.</title>
        <authorList>
            <person name="Buettner E."/>
            <person name="Kellner H."/>
        </authorList>
    </citation>
    <scope>NUCLEOTIDE SEQUENCE [LARGE SCALE GENOMIC DNA]</scope>
    <source>
        <strain evidence="8 9">DSM 108282</strain>
    </source>
</reference>
<accession>A0A4S4KHE7</accession>
<evidence type="ECO:0000313" key="8">
    <source>
        <dbReference type="EMBL" id="THG96987.1"/>
    </source>
</evidence>
<dbReference type="InterPro" id="IPR020846">
    <property type="entry name" value="MFS_dom"/>
</dbReference>
<feature type="transmembrane region" description="Helical" evidence="6">
    <location>
        <begin position="232"/>
        <end position="252"/>
    </location>
</feature>
<feature type="transmembrane region" description="Helical" evidence="6">
    <location>
        <begin position="12"/>
        <end position="31"/>
    </location>
</feature>
<protein>
    <recommendedName>
        <fullName evidence="7">Major facilitator superfamily (MFS) profile domain-containing protein</fullName>
    </recommendedName>
</protein>
<comment type="subcellular location">
    <subcellularLocation>
        <location evidence="1">Membrane</location>
        <topology evidence="1">Multi-pass membrane protein</topology>
    </subcellularLocation>
</comment>
<keyword evidence="9" id="KW-1185">Reference proteome</keyword>
<dbReference type="InterPro" id="IPR011701">
    <property type="entry name" value="MFS"/>
</dbReference>
<dbReference type="SUPFAM" id="SSF103473">
    <property type="entry name" value="MFS general substrate transporter"/>
    <property type="match status" value="1"/>
</dbReference>
<dbReference type="Proteomes" id="UP000309038">
    <property type="component" value="Unassembled WGS sequence"/>
</dbReference>
<feature type="transmembrane region" description="Helical" evidence="6">
    <location>
        <begin position="199"/>
        <end position="220"/>
    </location>
</feature>
<dbReference type="AlphaFoldDB" id="A0A4S4KHE7"/>
<organism evidence="8 9">
    <name type="scientific">Hermanssonia centrifuga</name>
    <dbReference type="NCBI Taxonomy" id="98765"/>
    <lineage>
        <taxon>Eukaryota</taxon>
        <taxon>Fungi</taxon>
        <taxon>Dikarya</taxon>
        <taxon>Basidiomycota</taxon>
        <taxon>Agaricomycotina</taxon>
        <taxon>Agaricomycetes</taxon>
        <taxon>Polyporales</taxon>
        <taxon>Meruliaceae</taxon>
        <taxon>Hermanssonia</taxon>
    </lineage>
</organism>
<dbReference type="GO" id="GO:0005886">
    <property type="term" value="C:plasma membrane"/>
    <property type="evidence" value="ECO:0007669"/>
    <property type="project" value="TreeGrafter"/>
</dbReference>
<dbReference type="PANTHER" id="PTHR23501:SF189">
    <property type="entry name" value="DRUG TRANSPORTER, PUTATIVE (AFU_ORTHOLOGUE AFUA_4G03920)-RELATED"/>
    <property type="match status" value="1"/>
</dbReference>
<comment type="caution">
    <text evidence="8">The sequence shown here is derived from an EMBL/GenBank/DDBJ whole genome shotgun (WGS) entry which is preliminary data.</text>
</comment>
<feature type="transmembrane region" description="Helical" evidence="6">
    <location>
        <begin position="264"/>
        <end position="280"/>
    </location>
</feature>
<dbReference type="InterPro" id="IPR036259">
    <property type="entry name" value="MFS_trans_sf"/>
</dbReference>
<feature type="transmembrane region" description="Helical" evidence="6">
    <location>
        <begin position="404"/>
        <end position="423"/>
    </location>
</feature>
<feature type="transmembrane region" description="Helical" evidence="6">
    <location>
        <begin position="68"/>
        <end position="87"/>
    </location>
</feature>
<dbReference type="Gene3D" id="1.20.1250.20">
    <property type="entry name" value="MFS general substrate transporter like domains"/>
    <property type="match status" value="2"/>
</dbReference>
<dbReference type="Pfam" id="PF07690">
    <property type="entry name" value="MFS_1"/>
    <property type="match status" value="1"/>
</dbReference>
<dbReference type="GO" id="GO:0022857">
    <property type="term" value="F:transmembrane transporter activity"/>
    <property type="evidence" value="ECO:0007669"/>
    <property type="project" value="InterPro"/>
</dbReference>
<feature type="region of interest" description="Disordered" evidence="5">
    <location>
        <begin position="447"/>
        <end position="491"/>
    </location>
</feature>
<evidence type="ECO:0000256" key="6">
    <source>
        <dbReference type="SAM" id="Phobius"/>
    </source>
</evidence>
<feature type="transmembrane region" description="Helical" evidence="6">
    <location>
        <begin position="335"/>
        <end position="353"/>
    </location>
</feature>
<sequence>MCVGTHDDPGYISLMITVLLSLMTGSQLIVFRAFQGIGGGAIITMVLIIVSDIVSLKDRGKYQGINEGVIALSNGLGPILGGIFAEYTTWRWAFWINLPLSGIAIVVGVFLLPLKGVHGDMRSKLFKIDYVGSLLTIVSSILLLLGLNWGGVTYPWSSAAVIVPLCLGVFVLVIFLIWEAKFAALPIMPVHIFRNKTVAGVYIATLMNGMTFFSILYYVPQFLQLVRGSTPVTSSLLLLPFLAPIAVVVFLAGQYVSRSGHYRYLIIFGYGVWSIAQGLQSTIDQHSSVGKIVGTLLMGGLASGFTFQTSLLAAQAAVPRHEMAVVTGVRNFVRLFGSTIALAICASIVNNTLRSSIQPLGFSSAQISALLNNPTIINDPTKFSLSADEKAVIIAGYTKGFHSVFYLTVACTVIAFIASVFMIEQLELNRADDKELKRQTKEALMRKKMAKRGEKDVEACQSPVSEVQNDEKADSEVLGAVSAPELKKDGQ</sequence>
<feature type="transmembrane region" description="Helical" evidence="6">
    <location>
        <begin position="292"/>
        <end position="314"/>
    </location>
</feature>
<evidence type="ECO:0000256" key="2">
    <source>
        <dbReference type="ARBA" id="ARBA00022692"/>
    </source>
</evidence>
<dbReference type="PROSITE" id="PS50850">
    <property type="entry name" value="MFS"/>
    <property type="match status" value="1"/>
</dbReference>
<evidence type="ECO:0000259" key="7">
    <source>
        <dbReference type="PROSITE" id="PS50850"/>
    </source>
</evidence>
<feature type="domain" description="Major facilitator superfamily (MFS) profile" evidence="7">
    <location>
        <begin position="1"/>
        <end position="427"/>
    </location>
</feature>
<evidence type="ECO:0000256" key="1">
    <source>
        <dbReference type="ARBA" id="ARBA00004141"/>
    </source>
</evidence>
<dbReference type="PRINTS" id="PR01036">
    <property type="entry name" value="TCRTETB"/>
</dbReference>
<evidence type="ECO:0000256" key="3">
    <source>
        <dbReference type="ARBA" id="ARBA00022989"/>
    </source>
</evidence>
<evidence type="ECO:0000313" key="9">
    <source>
        <dbReference type="Proteomes" id="UP000309038"/>
    </source>
</evidence>
<feature type="transmembrane region" description="Helical" evidence="6">
    <location>
        <begin position="159"/>
        <end position="178"/>
    </location>
</feature>
<evidence type="ECO:0000256" key="5">
    <source>
        <dbReference type="SAM" id="MobiDB-lite"/>
    </source>
</evidence>
<keyword evidence="3 6" id="KW-1133">Transmembrane helix</keyword>
<dbReference type="EMBL" id="SGPJ01000197">
    <property type="protein sequence ID" value="THG96987.1"/>
    <property type="molecule type" value="Genomic_DNA"/>
</dbReference>